<dbReference type="InterPro" id="IPR036912">
    <property type="entry name" value="HasA_haem-bd_sf"/>
</dbReference>
<evidence type="ECO:0000313" key="1">
    <source>
        <dbReference type="EMBL" id="TBU86876.1"/>
    </source>
</evidence>
<dbReference type="SUPFAM" id="SSF54621">
    <property type="entry name" value="Heme-binding protein A (HasA)"/>
    <property type="match status" value="1"/>
</dbReference>
<dbReference type="Gene3D" id="3.30.1500.10">
    <property type="entry name" value="Haem-binding HasA"/>
    <property type="match status" value="1"/>
</dbReference>
<dbReference type="InterPro" id="IPR010495">
    <property type="entry name" value="HasA_haem-bd"/>
</dbReference>
<proteinExistence type="predicted"/>
<comment type="caution">
    <text evidence="1">The sequence shown here is derived from an EMBL/GenBank/DDBJ whole genome shotgun (WGS) entry which is preliminary data.</text>
</comment>
<dbReference type="EMBL" id="QJUL01000045">
    <property type="protein sequence ID" value="TBU86876.1"/>
    <property type="molecule type" value="Genomic_DNA"/>
</dbReference>
<reference evidence="1 2" key="1">
    <citation type="submission" date="2018-06" db="EMBL/GenBank/DDBJ databases">
        <title>Three novel Pseudomonas species isolated from symptomatic oak.</title>
        <authorList>
            <person name="Bueno-Gonzalez V."/>
            <person name="Brady C."/>
        </authorList>
    </citation>
    <scope>NUCLEOTIDE SEQUENCE [LARGE SCALE GENOMIC DNA]</scope>
    <source>
        <strain evidence="1 2">P6B</strain>
    </source>
</reference>
<gene>
    <name evidence="1" type="ORF">DNK44_21925</name>
</gene>
<accession>A0A4Q9QVR8</accession>
<dbReference type="Proteomes" id="UP000293172">
    <property type="component" value="Unassembled WGS sequence"/>
</dbReference>
<evidence type="ECO:0000313" key="2">
    <source>
        <dbReference type="Proteomes" id="UP000293172"/>
    </source>
</evidence>
<dbReference type="RefSeq" id="WP_131199038.1">
    <property type="nucleotide sequence ID" value="NZ_QJUL01000045.1"/>
</dbReference>
<sequence>MSVTLSYGDDTWFPGITSASDSLYDVLFSFQNDGVAGSHPSNTGGFYGDNAGIFSGEIYAYADVAAGFAFSAYGDLSYYFSGVSEPNVPGADNHTLYGTLEKLELGGGVDSNGQVVNPFLTITFDTPLVTTALNGHDGSVHDIIWGLMNGSIEGYYQASSGASQEWGGLLAYLDGQLDVNDSVENLGSPLSTSEAAIVGIAEAEDYLLAA</sequence>
<dbReference type="Pfam" id="PF06438">
    <property type="entry name" value="HasA"/>
    <property type="match status" value="1"/>
</dbReference>
<organism evidence="1 2">
    <name type="scientific">Phytopseudomonas dryadis</name>
    <dbReference type="NCBI Taxonomy" id="2487520"/>
    <lineage>
        <taxon>Bacteria</taxon>
        <taxon>Pseudomonadati</taxon>
        <taxon>Pseudomonadota</taxon>
        <taxon>Gammaproteobacteria</taxon>
        <taxon>Pseudomonadales</taxon>
        <taxon>Pseudomonadaceae</taxon>
        <taxon>Phytopseudomonas</taxon>
    </lineage>
</organism>
<dbReference type="AlphaFoldDB" id="A0A4Q9QVR8"/>
<name>A0A4Q9QVR8_9GAMM</name>
<dbReference type="OrthoDB" id="8690007at2"/>
<protein>
    <submittedName>
        <fullName evidence="1">Heme acquisition protein HasAp</fullName>
    </submittedName>
</protein>